<proteinExistence type="predicted"/>
<reference evidence="1" key="1">
    <citation type="submission" date="2020-11" db="EMBL/GenBank/DDBJ databases">
        <authorList>
            <person name="Tran Van P."/>
        </authorList>
    </citation>
    <scope>NUCLEOTIDE SEQUENCE</scope>
</reference>
<organism evidence="1">
    <name type="scientific">Timema monikensis</name>
    <dbReference type="NCBI Taxonomy" id="170555"/>
    <lineage>
        <taxon>Eukaryota</taxon>
        <taxon>Metazoa</taxon>
        <taxon>Ecdysozoa</taxon>
        <taxon>Arthropoda</taxon>
        <taxon>Hexapoda</taxon>
        <taxon>Insecta</taxon>
        <taxon>Pterygota</taxon>
        <taxon>Neoptera</taxon>
        <taxon>Polyneoptera</taxon>
        <taxon>Phasmatodea</taxon>
        <taxon>Timematodea</taxon>
        <taxon>Timematoidea</taxon>
        <taxon>Timematidae</taxon>
        <taxon>Timema</taxon>
    </lineage>
</organism>
<dbReference type="AlphaFoldDB" id="A0A7R9HML5"/>
<evidence type="ECO:0000313" key="1">
    <source>
        <dbReference type="EMBL" id="CAD7428441.1"/>
    </source>
</evidence>
<protein>
    <submittedName>
        <fullName evidence="1">Uncharacterized protein</fullName>
    </submittedName>
</protein>
<dbReference type="EMBL" id="OB793739">
    <property type="protein sequence ID" value="CAD7428441.1"/>
    <property type="molecule type" value="Genomic_DNA"/>
</dbReference>
<accession>A0A7R9HML5</accession>
<gene>
    <name evidence="1" type="ORF">TMSB3V08_LOCUS5250</name>
</gene>
<name>A0A7R9HML5_9NEOP</name>
<sequence length="119" mass="14045">MAGELMFRGPRTSFLSIVNVNHSNEQNDFVNLTGKKCSFKFAHEKNVIRRCHPFAFGLYEITVIHELKYSKLEPKNNYMYKRSFETSRPITVKEESLKKKMRNIKLNMTIIVKYSSTYI</sequence>